<feature type="region of interest" description="Disordered" evidence="4">
    <location>
        <begin position="1"/>
        <end position="33"/>
    </location>
</feature>
<reference evidence="6 7" key="1">
    <citation type="submission" date="2023-09" db="EMBL/GenBank/DDBJ databases">
        <title>Genome completion map analysis of the actinomycetes C11-1.</title>
        <authorList>
            <person name="Qin P."/>
            <person name="Guan P."/>
        </authorList>
    </citation>
    <scope>NUCLEOTIDE SEQUENCE [LARGE SCALE GENOMIC DNA]</scope>
    <source>
        <strain evidence="6 7">C11-1</strain>
    </source>
</reference>
<dbReference type="Gene3D" id="3.40.630.30">
    <property type="match status" value="1"/>
</dbReference>
<dbReference type="EMBL" id="CP134500">
    <property type="protein sequence ID" value="WNF27339.1"/>
    <property type="molecule type" value="Genomic_DNA"/>
</dbReference>
<name>A0ABY9VTT3_9ACTN</name>
<organism evidence="6 7">
    <name type="scientific">Streptomyces durocortorensis</name>
    <dbReference type="NCBI Taxonomy" id="2811104"/>
    <lineage>
        <taxon>Bacteria</taxon>
        <taxon>Bacillati</taxon>
        <taxon>Actinomycetota</taxon>
        <taxon>Actinomycetes</taxon>
        <taxon>Kitasatosporales</taxon>
        <taxon>Streptomycetaceae</taxon>
        <taxon>Streptomyces</taxon>
    </lineage>
</organism>
<dbReference type="PROSITE" id="PS51186">
    <property type="entry name" value="GNAT"/>
    <property type="match status" value="1"/>
</dbReference>
<dbReference type="InterPro" id="IPR016181">
    <property type="entry name" value="Acyl_CoA_acyltransferase"/>
</dbReference>
<evidence type="ECO:0000313" key="6">
    <source>
        <dbReference type="EMBL" id="WNF27339.1"/>
    </source>
</evidence>
<dbReference type="PANTHER" id="PTHR43792">
    <property type="entry name" value="GNAT FAMILY, PUTATIVE (AFU_ORTHOLOGUE AFUA_3G00765)-RELATED-RELATED"/>
    <property type="match status" value="1"/>
</dbReference>
<accession>A0ABY9VTT3</accession>
<keyword evidence="1 6" id="KW-0808">Transferase</keyword>
<sequence>MTDRTRPHDGTTDRTRPHDGTTAHAQPLTRPLTPDVTLRPAALADAPSFATALTRSRAYMRRWEPGRPEGFYAPEGQAARLTALLAERDAGRAMPWALADADDRVIGAFTLSAIERGPYRNARLGYWVDVDHAGRGLATAAVGAVCDAARDSLGLHRVEAATVTENAASQRVLSKAGFERIGTAPGYLHINGRWRDHHLFQRLLHDDPPFA</sequence>
<evidence type="ECO:0000256" key="3">
    <source>
        <dbReference type="ARBA" id="ARBA00038502"/>
    </source>
</evidence>
<feature type="compositionally biased region" description="Basic and acidic residues" evidence="4">
    <location>
        <begin position="1"/>
        <end position="21"/>
    </location>
</feature>
<keyword evidence="2" id="KW-0012">Acyltransferase</keyword>
<evidence type="ECO:0000256" key="4">
    <source>
        <dbReference type="SAM" id="MobiDB-lite"/>
    </source>
</evidence>
<dbReference type="Pfam" id="PF13302">
    <property type="entry name" value="Acetyltransf_3"/>
    <property type="match status" value="1"/>
</dbReference>
<gene>
    <name evidence="6" type="ORF">RI138_11090</name>
</gene>
<keyword evidence="7" id="KW-1185">Reference proteome</keyword>
<comment type="similarity">
    <text evidence="3">Belongs to the acetyltransferase family. RimJ subfamily.</text>
</comment>
<dbReference type="Proteomes" id="UP001303236">
    <property type="component" value="Chromosome"/>
</dbReference>
<protein>
    <submittedName>
        <fullName evidence="6">GNAT family protein</fullName>
        <ecNumber evidence="6">2.-.-.-</ecNumber>
    </submittedName>
</protein>
<dbReference type="PANTHER" id="PTHR43792:SF8">
    <property type="entry name" value="[RIBOSOMAL PROTEIN US5]-ALANINE N-ACETYLTRANSFERASE"/>
    <property type="match status" value="1"/>
</dbReference>
<dbReference type="GO" id="GO:0016740">
    <property type="term" value="F:transferase activity"/>
    <property type="evidence" value="ECO:0007669"/>
    <property type="project" value="UniProtKB-KW"/>
</dbReference>
<evidence type="ECO:0000313" key="7">
    <source>
        <dbReference type="Proteomes" id="UP001303236"/>
    </source>
</evidence>
<evidence type="ECO:0000259" key="5">
    <source>
        <dbReference type="PROSITE" id="PS51186"/>
    </source>
</evidence>
<evidence type="ECO:0000256" key="2">
    <source>
        <dbReference type="ARBA" id="ARBA00023315"/>
    </source>
</evidence>
<feature type="domain" description="N-acetyltransferase" evidence="5">
    <location>
        <begin position="36"/>
        <end position="201"/>
    </location>
</feature>
<dbReference type="InterPro" id="IPR051531">
    <property type="entry name" value="N-acetyltransferase"/>
</dbReference>
<evidence type="ECO:0000256" key="1">
    <source>
        <dbReference type="ARBA" id="ARBA00022679"/>
    </source>
</evidence>
<dbReference type="InterPro" id="IPR000182">
    <property type="entry name" value="GNAT_dom"/>
</dbReference>
<dbReference type="SUPFAM" id="SSF55729">
    <property type="entry name" value="Acyl-CoA N-acyltransferases (Nat)"/>
    <property type="match status" value="1"/>
</dbReference>
<dbReference type="EC" id="2.-.-.-" evidence="6"/>
<proteinExistence type="inferred from homology"/>